<keyword evidence="2" id="KW-1185">Reference proteome</keyword>
<dbReference type="NCBIfam" id="NF038356">
    <property type="entry name" value="actino_DLW39"/>
    <property type="match status" value="1"/>
</dbReference>
<dbReference type="RefSeq" id="WP_424948759.1">
    <property type="nucleotide sequence ID" value="NZ_JAAFNZ010000001.1"/>
</dbReference>
<name>A0A239V8S7_9MICO</name>
<protein>
    <submittedName>
        <fullName evidence="1">Uncharacterized protein</fullName>
    </submittedName>
</protein>
<dbReference type="InterPro" id="IPR047990">
    <property type="entry name" value="DLW39-like"/>
</dbReference>
<gene>
    <name evidence="1" type="ORF">SAMEA4475696_00427</name>
</gene>
<dbReference type="AlphaFoldDB" id="A0A239V8S7"/>
<proteinExistence type="predicted"/>
<reference evidence="1 2" key="1">
    <citation type="submission" date="2017-06" db="EMBL/GenBank/DDBJ databases">
        <authorList>
            <consortium name="Pathogen Informatics"/>
        </authorList>
    </citation>
    <scope>NUCLEOTIDE SEQUENCE [LARGE SCALE GENOMIC DNA]</scope>
    <source>
        <strain evidence="1 2">NCTC13039</strain>
    </source>
</reference>
<sequence length="68" mass="7829">MELPCLCIRVTQSDYLKVVQDKQEVHMHRYLALVAAAIGGLVTWKHVRTRSAENAMWDQVTHTVKKHS</sequence>
<dbReference type="STRING" id="1121387.GCA_000429885_01289"/>
<organism evidence="1 2">
    <name type="scientific">Dermatophilus congolensis</name>
    <dbReference type="NCBI Taxonomy" id="1863"/>
    <lineage>
        <taxon>Bacteria</taxon>
        <taxon>Bacillati</taxon>
        <taxon>Actinomycetota</taxon>
        <taxon>Actinomycetes</taxon>
        <taxon>Micrococcales</taxon>
        <taxon>Dermatophilaceae</taxon>
        <taxon>Dermatophilus</taxon>
    </lineage>
</organism>
<dbReference type="KEGG" id="dco:SAMEA4475696_0427"/>
<dbReference type="EMBL" id="LT906453">
    <property type="protein sequence ID" value="SNV18339.1"/>
    <property type="molecule type" value="Genomic_DNA"/>
</dbReference>
<accession>A0A239V8S7</accession>
<dbReference type="Proteomes" id="UP000242637">
    <property type="component" value="Chromosome 1"/>
</dbReference>
<evidence type="ECO:0000313" key="2">
    <source>
        <dbReference type="Proteomes" id="UP000242637"/>
    </source>
</evidence>
<evidence type="ECO:0000313" key="1">
    <source>
        <dbReference type="EMBL" id="SNV18339.1"/>
    </source>
</evidence>